<dbReference type="Gene3D" id="2.130.10.10">
    <property type="entry name" value="YVTN repeat-like/Quinoprotein amine dehydrogenase"/>
    <property type="match status" value="1"/>
</dbReference>
<sequence length="580" mass="64014">MRHQLFLDHNLAVKIMAKRSLSPVSLPPAKRIHTSDTSRHLMTHFLNFDNLSDELILCIFSHISFGDLCITQPTNRNWARLAGDNELWRSLYLQVYGRTRLRGAKGFISRLDGREVKPLPGRAKSAEYKDWKWMFRISSNWKRGRCLVEEPEESLMDVQSALHSSTLNSHVIGDGGEHIILAGPLTITASPKLFEKPPISIIDQHYRKHTLICEPAEPGPVQITTLALDQSPPSHGHLSLACFLSTGEFAIFEFNATATSHFSRKFYYRPTRRSSRTSNIIRAAYYHPLVVTLANSFSLSIYDLSSGTVRHTQTLSAFTSYPPASLVLSSPSAVQFKLVIVYSSPVYPRHWSVGATELLISRNPPSATPALAMTPSSHSFTEEFRYPLPSTMTVTATRNIRAFDVPNGWIDTGALQSMREQWSRKVFNVAAAQTDGKWVVLAPGDNLDAACGRSFWTFPPGVASSALHSPVGLQLYRLVLPTQSNSISASPPKLNFVRTLVGQTSPVSALAVADGRCVSLGGNGGIWVWDLEGGTGAEVASADETFTDPGLQSIRGTISFDERRIVSAHAGKVVIRRFDI</sequence>
<dbReference type="AlphaFoldDB" id="A0A8S0VQ83"/>
<dbReference type="InterPro" id="IPR001810">
    <property type="entry name" value="F-box_dom"/>
</dbReference>
<dbReference type="Pfam" id="PF25499">
    <property type="entry name" value="Beta-prop_pof12"/>
    <property type="match status" value="1"/>
</dbReference>
<dbReference type="Gene3D" id="1.20.1280.50">
    <property type="match status" value="1"/>
</dbReference>
<keyword evidence="3" id="KW-1185">Reference proteome</keyword>
<dbReference type="PROSITE" id="PS50181">
    <property type="entry name" value="FBOX"/>
    <property type="match status" value="1"/>
</dbReference>
<accession>A0A8S0VQ83</accession>
<name>A0A8S0VQ83_CYCAE</name>
<proteinExistence type="predicted"/>
<protein>
    <recommendedName>
        <fullName evidence="1">F-box domain-containing protein</fullName>
    </recommendedName>
</protein>
<dbReference type="SUPFAM" id="SSF50978">
    <property type="entry name" value="WD40 repeat-like"/>
    <property type="match status" value="1"/>
</dbReference>
<dbReference type="OrthoDB" id="3219396at2759"/>
<dbReference type="InterPro" id="IPR036047">
    <property type="entry name" value="F-box-like_dom_sf"/>
</dbReference>
<dbReference type="Proteomes" id="UP000467700">
    <property type="component" value="Unassembled WGS sequence"/>
</dbReference>
<comment type="caution">
    <text evidence="2">The sequence shown here is derived from an EMBL/GenBank/DDBJ whole genome shotgun (WGS) entry which is preliminary data.</text>
</comment>
<evidence type="ECO:0000313" key="2">
    <source>
        <dbReference type="EMBL" id="CAA7259064.1"/>
    </source>
</evidence>
<dbReference type="InterPro" id="IPR015943">
    <property type="entry name" value="WD40/YVTN_repeat-like_dom_sf"/>
</dbReference>
<evidence type="ECO:0000259" key="1">
    <source>
        <dbReference type="PROSITE" id="PS50181"/>
    </source>
</evidence>
<organism evidence="2 3">
    <name type="scientific">Cyclocybe aegerita</name>
    <name type="common">Black poplar mushroom</name>
    <name type="synonym">Agrocybe aegerita</name>
    <dbReference type="NCBI Taxonomy" id="1973307"/>
    <lineage>
        <taxon>Eukaryota</taxon>
        <taxon>Fungi</taxon>
        <taxon>Dikarya</taxon>
        <taxon>Basidiomycota</taxon>
        <taxon>Agaricomycotina</taxon>
        <taxon>Agaricomycetes</taxon>
        <taxon>Agaricomycetidae</taxon>
        <taxon>Agaricales</taxon>
        <taxon>Agaricineae</taxon>
        <taxon>Bolbitiaceae</taxon>
        <taxon>Cyclocybe</taxon>
    </lineage>
</organism>
<feature type="domain" description="F-box" evidence="1">
    <location>
        <begin position="45"/>
        <end position="91"/>
    </location>
</feature>
<dbReference type="Pfam" id="PF12937">
    <property type="entry name" value="F-box-like"/>
    <property type="match status" value="1"/>
</dbReference>
<gene>
    <name evidence="2" type="ORF">AAE3_LOCUS1409</name>
</gene>
<reference evidence="2 3" key="1">
    <citation type="submission" date="2020-01" db="EMBL/GenBank/DDBJ databases">
        <authorList>
            <person name="Gupta K D."/>
        </authorList>
    </citation>
    <scope>NUCLEOTIDE SEQUENCE [LARGE SCALE GENOMIC DNA]</scope>
</reference>
<dbReference type="InterPro" id="IPR036322">
    <property type="entry name" value="WD40_repeat_dom_sf"/>
</dbReference>
<evidence type="ECO:0000313" key="3">
    <source>
        <dbReference type="Proteomes" id="UP000467700"/>
    </source>
</evidence>
<dbReference type="SUPFAM" id="SSF81383">
    <property type="entry name" value="F-box domain"/>
    <property type="match status" value="1"/>
</dbReference>
<dbReference type="EMBL" id="CACVBS010000013">
    <property type="protein sequence ID" value="CAA7259064.1"/>
    <property type="molecule type" value="Genomic_DNA"/>
</dbReference>